<dbReference type="PATRIC" id="fig|1618997.3.peg.1238"/>
<evidence type="ECO:0000313" key="2">
    <source>
        <dbReference type="Proteomes" id="UP000034746"/>
    </source>
</evidence>
<organism evidence="1 2">
    <name type="scientific">Candidatus Uhrbacteria bacterium GW2011_GWF2_41_16</name>
    <dbReference type="NCBI Taxonomy" id="1618997"/>
    <lineage>
        <taxon>Bacteria</taxon>
        <taxon>Candidatus Uhriibacteriota</taxon>
    </lineage>
</organism>
<gene>
    <name evidence="1" type="ORF">UU48_C0035G0002</name>
</gene>
<accession>A0A0G0V5D8</accession>
<name>A0A0G0V5D8_9BACT</name>
<proteinExistence type="predicted"/>
<dbReference type="EMBL" id="LCAU01000035">
    <property type="protein sequence ID" value="KKR96164.1"/>
    <property type="molecule type" value="Genomic_DNA"/>
</dbReference>
<reference evidence="1 2" key="1">
    <citation type="journal article" date="2015" name="Nature">
        <title>rRNA introns, odd ribosomes, and small enigmatic genomes across a large radiation of phyla.</title>
        <authorList>
            <person name="Brown C.T."/>
            <person name="Hug L.A."/>
            <person name="Thomas B.C."/>
            <person name="Sharon I."/>
            <person name="Castelle C.J."/>
            <person name="Singh A."/>
            <person name="Wilkins M.J."/>
            <person name="Williams K.H."/>
            <person name="Banfield J.F."/>
        </authorList>
    </citation>
    <scope>NUCLEOTIDE SEQUENCE [LARGE SCALE GENOMIC DNA]</scope>
</reference>
<sequence length="453" mass="51976">MPKLSALNIDQKKTLRKASRNAVKDAFENLRPHFYRERWISKSNRYSNNCIDSLEADTKSGCSVIHNDLAQYIAASAPLHCADGWSFLGRALDCHAQGDKNAARHLGYYAELRAAMSLLAVEGVGIFNRRHFAIQNSGNCQPCQPTGKNTYGTHEMAWLILKHWADLKKSVELLAKIIQPGGIPLQDWLQELYSGSSLMSIGNKWLKTWGLDLQRFTEDRNARNEASYRPTQMNYVTPLDVLSSSNFIYNLWRINEPTNTPFEILDRYLLRLILEEGFKARTGKSVKENPTDFEKLISLMLSRLEIRDTIELWKDLLIRKTNSEDPVVITEAQKKSKIDNPRHHLQVISRATLLLRIATGACSQLIKKADFGRNDLKFWWKPFGEDRGLWKPKNEPDNLKDLWADIEMAVNEIQEWENNNKTNASYSHWQRDCSLAISILGSCERIALWGLDL</sequence>
<dbReference type="Proteomes" id="UP000034746">
    <property type="component" value="Unassembled WGS sequence"/>
</dbReference>
<dbReference type="AlphaFoldDB" id="A0A0G0V5D8"/>
<evidence type="ECO:0000313" key="1">
    <source>
        <dbReference type="EMBL" id="KKR96164.1"/>
    </source>
</evidence>
<comment type="caution">
    <text evidence="1">The sequence shown here is derived from an EMBL/GenBank/DDBJ whole genome shotgun (WGS) entry which is preliminary data.</text>
</comment>
<protein>
    <submittedName>
        <fullName evidence="1">Uncharacterized protein</fullName>
    </submittedName>
</protein>